<keyword evidence="4 10" id="KW-1133">Transmembrane helix</keyword>
<keyword evidence="8 9" id="KW-0807">Transducer</keyword>
<evidence type="ECO:0000256" key="2">
    <source>
        <dbReference type="ARBA" id="ARBA00022475"/>
    </source>
</evidence>
<keyword evidence="7 9" id="KW-0675">Receptor</keyword>
<evidence type="ECO:0000313" key="13">
    <source>
        <dbReference type="Proteomes" id="UP001152320"/>
    </source>
</evidence>
<dbReference type="InterPro" id="IPR000276">
    <property type="entry name" value="GPCR_Rhodpsn"/>
</dbReference>
<keyword evidence="6 10" id="KW-0472">Membrane</keyword>
<dbReference type="SUPFAM" id="SSF81321">
    <property type="entry name" value="Family A G protein-coupled receptor-like"/>
    <property type="match status" value="1"/>
</dbReference>
<feature type="domain" description="G-protein coupled receptors family 1 profile" evidence="11">
    <location>
        <begin position="34"/>
        <end position="263"/>
    </location>
</feature>
<evidence type="ECO:0000313" key="12">
    <source>
        <dbReference type="EMBL" id="KAJ8026280.1"/>
    </source>
</evidence>
<feature type="transmembrane region" description="Helical" evidence="10">
    <location>
        <begin position="56"/>
        <end position="77"/>
    </location>
</feature>
<accession>A0A9Q0YRT6</accession>
<evidence type="ECO:0000256" key="3">
    <source>
        <dbReference type="ARBA" id="ARBA00022692"/>
    </source>
</evidence>
<evidence type="ECO:0000259" key="11">
    <source>
        <dbReference type="PROSITE" id="PS50262"/>
    </source>
</evidence>
<dbReference type="CDD" id="cd00637">
    <property type="entry name" value="7tm_classA_rhodopsin-like"/>
    <property type="match status" value="1"/>
</dbReference>
<dbReference type="GO" id="GO:0004930">
    <property type="term" value="F:G protein-coupled receptor activity"/>
    <property type="evidence" value="ECO:0007669"/>
    <property type="project" value="UniProtKB-KW"/>
</dbReference>
<evidence type="ECO:0000256" key="5">
    <source>
        <dbReference type="ARBA" id="ARBA00023040"/>
    </source>
</evidence>
<protein>
    <submittedName>
        <fullName evidence="12">Melanopsin-B</fullName>
    </submittedName>
</protein>
<dbReference type="EMBL" id="JAIZAY010000017">
    <property type="protein sequence ID" value="KAJ8026280.1"/>
    <property type="molecule type" value="Genomic_DNA"/>
</dbReference>
<dbReference type="PROSITE" id="PS50262">
    <property type="entry name" value="G_PROTEIN_RECEP_F1_2"/>
    <property type="match status" value="1"/>
</dbReference>
<sequence>MENSTAAEVDVIPQGVRIVNSFILTAITVIGIAGNTLVFTAYCLSRRLQTKSNIFVINLATADFLTCLSLPVITFFLLLDVDGHTKPWMDILCTIDFGAFGIFVQTSFMTLAFIAVNRYVLITKSQKTYKWLYQRKFVFIFLCVSWLCPTFLVTLPLVFGALHIGYDENLHACGALTDHPESHQIYNLISFCITIIQITMIVYSYGRIYLFLRRHNKKILEGKVKDRKLFCRSLCCEKSNSGPKGHAVECVFQSSQRCKSISG</sequence>
<dbReference type="PANTHER" id="PTHR24228">
    <property type="entry name" value="B2 BRADYKININ RECEPTOR/ANGIOTENSIN II RECEPTOR"/>
    <property type="match status" value="1"/>
</dbReference>
<feature type="transmembrane region" description="Helical" evidence="10">
    <location>
        <begin position="97"/>
        <end position="116"/>
    </location>
</feature>
<dbReference type="InterPro" id="IPR017452">
    <property type="entry name" value="GPCR_Rhodpsn_7TM"/>
</dbReference>
<evidence type="ECO:0000256" key="10">
    <source>
        <dbReference type="SAM" id="Phobius"/>
    </source>
</evidence>
<gene>
    <name evidence="12" type="ORF">HOLleu_34082</name>
</gene>
<dbReference type="GO" id="GO:0005886">
    <property type="term" value="C:plasma membrane"/>
    <property type="evidence" value="ECO:0007669"/>
    <property type="project" value="UniProtKB-SubCell"/>
</dbReference>
<evidence type="ECO:0000256" key="8">
    <source>
        <dbReference type="ARBA" id="ARBA00023224"/>
    </source>
</evidence>
<evidence type="ECO:0000256" key="6">
    <source>
        <dbReference type="ARBA" id="ARBA00023136"/>
    </source>
</evidence>
<organism evidence="12 13">
    <name type="scientific">Holothuria leucospilota</name>
    <name type="common">Black long sea cucumber</name>
    <name type="synonym">Mertensiothuria leucospilota</name>
    <dbReference type="NCBI Taxonomy" id="206669"/>
    <lineage>
        <taxon>Eukaryota</taxon>
        <taxon>Metazoa</taxon>
        <taxon>Echinodermata</taxon>
        <taxon>Eleutherozoa</taxon>
        <taxon>Echinozoa</taxon>
        <taxon>Holothuroidea</taxon>
        <taxon>Aspidochirotacea</taxon>
        <taxon>Aspidochirotida</taxon>
        <taxon>Holothuriidae</taxon>
        <taxon>Holothuria</taxon>
    </lineage>
</organism>
<evidence type="ECO:0000256" key="1">
    <source>
        <dbReference type="ARBA" id="ARBA00004651"/>
    </source>
</evidence>
<comment type="caution">
    <text evidence="12">The sequence shown here is derived from an EMBL/GenBank/DDBJ whole genome shotgun (WGS) entry which is preliminary data.</text>
</comment>
<dbReference type="Proteomes" id="UP001152320">
    <property type="component" value="Chromosome 17"/>
</dbReference>
<feature type="transmembrane region" description="Helical" evidence="10">
    <location>
        <begin position="185"/>
        <end position="205"/>
    </location>
</feature>
<proteinExistence type="inferred from homology"/>
<reference evidence="12" key="1">
    <citation type="submission" date="2021-10" db="EMBL/GenBank/DDBJ databases">
        <title>Tropical sea cucumber genome reveals ecological adaptation and Cuvierian tubules defense mechanism.</title>
        <authorList>
            <person name="Chen T."/>
        </authorList>
    </citation>
    <scope>NUCLEOTIDE SEQUENCE</scope>
    <source>
        <strain evidence="12">Nanhai2018</strain>
        <tissue evidence="12">Muscle</tissue>
    </source>
</reference>
<dbReference type="PANTHER" id="PTHR24228:SF72">
    <property type="entry name" value="G-PROTEIN COUPLED RECEPTORS FAMILY 1 PROFILE DOMAIN-CONTAINING PROTEIN"/>
    <property type="match status" value="1"/>
</dbReference>
<keyword evidence="3 9" id="KW-0812">Transmembrane</keyword>
<evidence type="ECO:0000256" key="9">
    <source>
        <dbReference type="RuleBase" id="RU000688"/>
    </source>
</evidence>
<dbReference type="PRINTS" id="PR00237">
    <property type="entry name" value="GPCRRHODOPSN"/>
</dbReference>
<dbReference type="Pfam" id="PF00001">
    <property type="entry name" value="7tm_1"/>
    <property type="match status" value="1"/>
</dbReference>
<dbReference type="Gene3D" id="1.20.1070.10">
    <property type="entry name" value="Rhodopsin 7-helix transmembrane proteins"/>
    <property type="match status" value="1"/>
</dbReference>
<feature type="transmembrane region" description="Helical" evidence="10">
    <location>
        <begin position="137"/>
        <end position="165"/>
    </location>
</feature>
<comment type="subcellular location">
    <subcellularLocation>
        <location evidence="1">Cell membrane</location>
        <topology evidence="1">Multi-pass membrane protein</topology>
    </subcellularLocation>
</comment>
<dbReference type="OrthoDB" id="9046662at2759"/>
<keyword evidence="2" id="KW-1003">Cell membrane</keyword>
<name>A0A9Q0YRT6_HOLLE</name>
<keyword evidence="13" id="KW-1185">Reference proteome</keyword>
<dbReference type="PROSITE" id="PS00237">
    <property type="entry name" value="G_PROTEIN_RECEP_F1_1"/>
    <property type="match status" value="1"/>
</dbReference>
<keyword evidence="5 9" id="KW-0297">G-protein coupled receptor</keyword>
<dbReference type="AlphaFoldDB" id="A0A9Q0YRT6"/>
<evidence type="ECO:0000256" key="4">
    <source>
        <dbReference type="ARBA" id="ARBA00022989"/>
    </source>
</evidence>
<evidence type="ECO:0000256" key="7">
    <source>
        <dbReference type="ARBA" id="ARBA00023170"/>
    </source>
</evidence>
<comment type="similarity">
    <text evidence="9">Belongs to the G-protein coupled receptor 1 family.</text>
</comment>
<feature type="transmembrane region" description="Helical" evidence="10">
    <location>
        <begin position="22"/>
        <end position="44"/>
    </location>
</feature>